<dbReference type="InterPro" id="IPR016181">
    <property type="entry name" value="Acyl_CoA_acyltransferase"/>
</dbReference>
<feature type="domain" description="N-acetyltransferase" evidence="1">
    <location>
        <begin position="15"/>
        <end position="111"/>
    </location>
</feature>
<accession>A0A9D1RPH8</accession>
<dbReference type="Proteomes" id="UP000824190">
    <property type="component" value="Unassembled WGS sequence"/>
</dbReference>
<sequence>MSTLTDKAGAPVEVRLTPGGDAYGIYVEGREAWVGAAFFLDRAYEGVDQRIFHHTEVGDDFSGRGLAGVLVREALAETFAQGLTVVPACPYVKSYIEKKGLDGPVSAPTSEVYGWVEENK</sequence>
<protein>
    <submittedName>
        <fullName evidence="2">N-acetyltransferase</fullName>
    </submittedName>
</protein>
<evidence type="ECO:0000313" key="3">
    <source>
        <dbReference type="Proteomes" id="UP000824190"/>
    </source>
</evidence>
<dbReference type="Pfam" id="PF14542">
    <property type="entry name" value="Acetyltransf_CG"/>
    <property type="match status" value="1"/>
</dbReference>
<dbReference type="PROSITE" id="PS51729">
    <property type="entry name" value="GNAT_YJDJ"/>
    <property type="match status" value="1"/>
</dbReference>
<evidence type="ECO:0000259" key="1">
    <source>
        <dbReference type="PROSITE" id="PS51729"/>
    </source>
</evidence>
<dbReference type="EMBL" id="DXGC01000042">
    <property type="protein sequence ID" value="HIW90863.1"/>
    <property type="molecule type" value="Genomic_DNA"/>
</dbReference>
<name>A0A9D1RPH8_9CORY</name>
<dbReference type="AlphaFoldDB" id="A0A9D1RPH8"/>
<comment type="caution">
    <text evidence="2">The sequence shown here is derived from an EMBL/GenBank/DDBJ whole genome shotgun (WGS) entry which is preliminary data.</text>
</comment>
<dbReference type="Gene3D" id="3.40.630.30">
    <property type="match status" value="1"/>
</dbReference>
<organism evidence="2 3">
    <name type="scientific">Candidatus Corynebacterium avicola</name>
    <dbReference type="NCBI Taxonomy" id="2838527"/>
    <lineage>
        <taxon>Bacteria</taxon>
        <taxon>Bacillati</taxon>
        <taxon>Actinomycetota</taxon>
        <taxon>Actinomycetes</taxon>
        <taxon>Mycobacteriales</taxon>
        <taxon>Corynebacteriaceae</taxon>
        <taxon>Corynebacterium</taxon>
    </lineage>
</organism>
<reference evidence="2" key="2">
    <citation type="submission" date="2021-04" db="EMBL/GenBank/DDBJ databases">
        <authorList>
            <person name="Gilroy R."/>
        </authorList>
    </citation>
    <scope>NUCLEOTIDE SEQUENCE</scope>
    <source>
        <strain evidence="2">CHK32-1732</strain>
    </source>
</reference>
<gene>
    <name evidence="2" type="ORF">H9870_04265</name>
</gene>
<proteinExistence type="predicted"/>
<dbReference type="SUPFAM" id="SSF55729">
    <property type="entry name" value="Acyl-CoA N-acyltransferases (Nat)"/>
    <property type="match status" value="1"/>
</dbReference>
<reference evidence="2" key="1">
    <citation type="journal article" date="2021" name="PeerJ">
        <title>Extensive microbial diversity within the chicken gut microbiome revealed by metagenomics and culture.</title>
        <authorList>
            <person name="Gilroy R."/>
            <person name="Ravi A."/>
            <person name="Getino M."/>
            <person name="Pursley I."/>
            <person name="Horton D.L."/>
            <person name="Alikhan N.F."/>
            <person name="Baker D."/>
            <person name="Gharbi K."/>
            <person name="Hall N."/>
            <person name="Watson M."/>
            <person name="Adriaenssens E.M."/>
            <person name="Foster-Nyarko E."/>
            <person name="Jarju S."/>
            <person name="Secka A."/>
            <person name="Antonio M."/>
            <person name="Oren A."/>
            <person name="Chaudhuri R.R."/>
            <person name="La Ragione R."/>
            <person name="Hildebrand F."/>
            <person name="Pallen M.J."/>
        </authorList>
    </citation>
    <scope>NUCLEOTIDE SEQUENCE</scope>
    <source>
        <strain evidence="2">CHK32-1732</strain>
    </source>
</reference>
<evidence type="ECO:0000313" key="2">
    <source>
        <dbReference type="EMBL" id="HIW90863.1"/>
    </source>
</evidence>
<dbReference type="InterPro" id="IPR031165">
    <property type="entry name" value="GNAT_YJDJ"/>
</dbReference>